<comment type="caution">
    <text evidence="1">The sequence shown here is derived from an EMBL/GenBank/DDBJ whole genome shotgun (WGS) entry which is preliminary data.</text>
</comment>
<name>A0A4Z2ILD2_9TELE</name>
<dbReference type="Proteomes" id="UP000314294">
    <property type="component" value="Unassembled WGS sequence"/>
</dbReference>
<accession>A0A4Z2ILD2</accession>
<gene>
    <name evidence="1" type="ORF">EYF80_011311</name>
</gene>
<protein>
    <submittedName>
        <fullName evidence="1">Uncharacterized protein</fullName>
    </submittedName>
</protein>
<reference evidence="1 2" key="1">
    <citation type="submission" date="2019-03" db="EMBL/GenBank/DDBJ databases">
        <title>First draft genome of Liparis tanakae, snailfish: a comprehensive survey of snailfish specific genes.</title>
        <authorList>
            <person name="Kim W."/>
            <person name="Song I."/>
            <person name="Jeong J.-H."/>
            <person name="Kim D."/>
            <person name="Kim S."/>
            <person name="Ryu S."/>
            <person name="Song J.Y."/>
            <person name="Lee S.K."/>
        </authorList>
    </citation>
    <scope>NUCLEOTIDE SEQUENCE [LARGE SCALE GENOMIC DNA]</scope>
    <source>
        <tissue evidence="1">Muscle</tissue>
    </source>
</reference>
<dbReference type="OrthoDB" id="300641at2759"/>
<organism evidence="1 2">
    <name type="scientific">Liparis tanakae</name>
    <name type="common">Tanaka's snailfish</name>
    <dbReference type="NCBI Taxonomy" id="230148"/>
    <lineage>
        <taxon>Eukaryota</taxon>
        <taxon>Metazoa</taxon>
        <taxon>Chordata</taxon>
        <taxon>Craniata</taxon>
        <taxon>Vertebrata</taxon>
        <taxon>Euteleostomi</taxon>
        <taxon>Actinopterygii</taxon>
        <taxon>Neopterygii</taxon>
        <taxon>Teleostei</taxon>
        <taxon>Neoteleostei</taxon>
        <taxon>Acanthomorphata</taxon>
        <taxon>Eupercaria</taxon>
        <taxon>Perciformes</taxon>
        <taxon>Cottioidei</taxon>
        <taxon>Cottales</taxon>
        <taxon>Liparidae</taxon>
        <taxon>Liparis</taxon>
    </lineage>
</organism>
<evidence type="ECO:0000313" key="1">
    <source>
        <dbReference type="EMBL" id="TNN78528.1"/>
    </source>
</evidence>
<keyword evidence="2" id="KW-1185">Reference proteome</keyword>
<dbReference type="EMBL" id="SRLO01000073">
    <property type="protein sequence ID" value="TNN78528.1"/>
    <property type="molecule type" value="Genomic_DNA"/>
</dbReference>
<proteinExistence type="predicted"/>
<sequence length="173" mass="19662">MKSPYMYTDTLTTPASGFLLRPLLKVDARVEEQLSSYRALPSFSHIKIQPRGPVCLACVYLIAQTIWRTSMTHSTPCKQCVTIFSTHPYLSGTLEPMLCCKLVRLILRVLVQLNQKMVRERSFCSLCRKQQRVQQHYKSHGCPMSGRSTHRVCLVSIRVPGRRAGISVRAAPR</sequence>
<dbReference type="AlphaFoldDB" id="A0A4Z2ILD2"/>
<evidence type="ECO:0000313" key="2">
    <source>
        <dbReference type="Proteomes" id="UP000314294"/>
    </source>
</evidence>